<feature type="domain" description="GH10" evidence="6">
    <location>
        <begin position="1"/>
        <end position="150"/>
    </location>
</feature>
<keyword evidence="1" id="KW-0378">Hydrolase</keyword>
<dbReference type="GO" id="GO:0000272">
    <property type="term" value="P:polysaccharide catabolic process"/>
    <property type="evidence" value="ECO:0007669"/>
    <property type="project" value="UniProtKB-KW"/>
</dbReference>
<sequence length="161" mass="17672">MSTWGEGRTRVAFLTLIDRLLDQGCPIHGVGLESHLMIMWARATHEGVMWLMQELQGRGLEVHISELDVHHAGSTAPALPTGTAAATIDTAVATFVRPFLADVLLFPNVKALMTWQLADRYSWLVNTAPRPLPFDSAYQAKSLAFEIERAIMNAPPRAAAP</sequence>
<dbReference type="GO" id="GO:0004553">
    <property type="term" value="F:hydrolase activity, hydrolyzing O-glycosyl compounds"/>
    <property type="evidence" value="ECO:0007669"/>
    <property type="project" value="InterPro"/>
</dbReference>
<gene>
    <name evidence="7" type="ORF">CP49_08160</name>
</gene>
<keyword evidence="8" id="KW-1185">Reference proteome</keyword>
<evidence type="ECO:0000256" key="1">
    <source>
        <dbReference type="ARBA" id="ARBA00022801"/>
    </source>
</evidence>
<keyword evidence="3" id="KW-0326">Glycosidase</keyword>
<name>A0A0R3LWR5_9BRAD</name>
<evidence type="ECO:0000256" key="5">
    <source>
        <dbReference type="PROSITE-ProRule" id="PRU10061"/>
    </source>
</evidence>
<evidence type="ECO:0000256" key="2">
    <source>
        <dbReference type="ARBA" id="ARBA00023277"/>
    </source>
</evidence>
<evidence type="ECO:0000259" key="6">
    <source>
        <dbReference type="PROSITE" id="PS51760"/>
    </source>
</evidence>
<protein>
    <recommendedName>
        <fullName evidence="6">GH10 domain-containing protein</fullName>
    </recommendedName>
</protein>
<dbReference type="PROSITE" id="PS51760">
    <property type="entry name" value="GH10_2"/>
    <property type="match status" value="1"/>
</dbReference>
<dbReference type="InterPro" id="IPR001000">
    <property type="entry name" value="GH10_dom"/>
</dbReference>
<dbReference type="EMBL" id="LLXX01000029">
    <property type="protein sequence ID" value="KRR12393.1"/>
    <property type="molecule type" value="Genomic_DNA"/>
</dbReference>
<dbReference type="Pfam" id="PF00331">
    <property type="entry name" value="Glyco_hydro_10"/>
    <property type="match status" value="1"/>
</dbReference>
<evidence type="ECO:0000313" key="7">
    <source>
        <dbReference type="EMBL" id="KRR12393.1"/>
    </source>
</evidence>
<evidence type="ECO:0000313" key="8">
    <source>
        <dbReference type="Proteomes" id="UP000051913"/>
    </source>
</evidence>
<dbReference type="AlphaFoldDB" id="A0A0R3LWR5"/>
<keyword evidence="4" id="KW-0624">Polysaccharide degradation</keyword>
<evidence type="ECO:0000256" key="3">
    <source>
        <dbReference type="ARBA" id="ARBA00023295"/>
    </source>
</evidence>
<comment type="caution">
    <text evidence="7">The sequence shown here is derived from an EMBL/GenBank/DDBJ whole genome shotgun (WGS) entry which is preliminary data.</text>
</comment>
<dbReference type="PROSITE" id="PS00591">
    <property type="entry name" value="GH10_1"/>
    <property type="match status" value="1"/>
</dbReference>
<feature type="active site" description="Nucleophile" evidence="5">
    <location>
        <position position="66"/>
    </location>
</feature>
<keyword evidence="2" id="KW-0119">Carbohydrate metabolism</keyword>
<dbReference type="InterPro" id="IPR031158">
    <property type="entry name" value="GH10_AS"/>
</dbReference>
<dbReference type="RefSeq" id="WP_057849168.1">
    <property type="nucleotide sequence ID" value="NZ_LLXX01000029.1"/>
</dbReference>
<dbReference type="InterPro" id="IPR017853">
    <property type="entry name" value="GH"/>
</dbReference>
<dbReference type="SUPFAM" id="SSF51445">
    <property type="entry name" value="(Trans)glycosidases"/>
    <property type="match status" value="1"/>
</dbReference>
<evidence type="ECO:0000256" key="4">
    <source>
        <dbReference type="ARBA" id="ARBA00023326"/>
    </source>
</evidence>
<dbReference type="Gene3D" id="3.20.20.80">
    <property type="entry name" value="Glycosidases"/>
    <property type="match status" value="1"/>
</dbReference>
<organism evidence="7 8">
    <name type="scientific">Bradyrhizobium valentinum</name>
    <dbReference type="NCBI Taxonomy" id="1518501"/>
    <lineage>
        <taxon>Bacteria</taxon>
        <taxon>Pseudomonadati</taxon>
        <taxon>Pseudomonadota</taxon>
        <taxon>Alphaproteobacteria</taxon>
        <taxon>Hyphomicrobiales</taxon>
        <taxon>Nitrobacteraceae</taxon>
        <taxon>Bradyrhizobium</taxon>
    </lineage>
</organism>
<dbReference type="Proteomes" id="UP000051913">
    <property type="component" value="Unassembled WGS sequence"/>
</dbReference>
<accession>A0A0R3LWR5</accession>
<proteinExistence type="predicted"/>
<reference evidence="7 8" key="1">
    <citation type="submission" date="2014-03" db="EMBL/GenBank/DDBJ databases">
        <title>Bradyrhizobium valentinum sp. nov., isolated from effective nodules of Lupinus mariae-josephae, a lupine endemic of basic-lime soils in Eastern Spain.</title>
        <authorList>
            <person name="Duran D."/>
            <person name="Rey L."/>
            <person name="Navarro A."/>
            <person name="Busquets A."/>
            <person name="Imperial J."/>
            <person name="Ruiz-Argueso T."/>
        </authorList>
    </citation>
    <scope>NUCLEOTIDE SEQUENCE [LARGE SCALE GENOMIC DNA]</scope>
    <source>
        <strain evidence="7 8">LmjM3</strain>
    </source>
</reference>